<dbReference type="InterPro" id="IPR050129">
    <property type="entry name" value="Zn_alcohol_dh"/>
</dbReference>
<feature type="domain" description="Enoyl reductase (ER)" evidence="5">
    <location>
        <begin position="12"/>
        <end position="328"/>
    </location>
</feature>
<dbReference type="PANTHER" id="PTHR43401">
    <property type="entry name" value="L-THREONINE 3-DEHYDROGENASE"/>
    <property type="match status" value="1"/>
</dbReference>
<evidence type="ECO:0000313" key="7">
    <source>
        <dbReference type="Proteomes" id="UP000196386"/>
    </source>
</evidence>
<protein>
    <recommendedName>
        <fullName evidence="5">Enoyl reductase (ER) domain-containing protein</fullName>
    </recommendedName>
</protein>
<dbReference type="InterPro" id="IPR013154">
    <property type="entry name" value="ADH-like_N"/>
</dbReference>
<comment type="similarity">
    <text evidence="4">Belongs to the zinc-containing alcohol dehydrogenase family.</text>
</comment>
<dbReference type="Proteomes" id="UP000196386">
    <property type="component" value="Unassembled WGS sequence"/>
</dbReference>
<dbReference type="SUPFAM" id="SSF51735">
    <property type="entry name" value="NAD(P)-binding Rossmann-fold domains"/>
    <property type="match status" value="1"/>
</dbReference>
<comment type="caution">
    <text evidence="6">The sequence shown here is derived from an EMBL/GenBank/DDBJ whole genome shotgun (WGS) entry which is preliminary data.</text>
</comment>
<evidence type="ECO:0000256" key="1">
    <source>
        <dbReference type="ARBA" id="ARBA00022723"/>
    </source>
</evidence>
<evidence type="ECO:0000256" key="2">
    <source>
        <dbReference type="ARBA" id="ARBA00022833"/>
    </source>
</evidence>
<dbReference type="SUPFAM" id="SSF50129">
    <property type="entry name" value="GroES-like"/>
    <property type="match status" value="1"/>
</dbReference>
<dbReference type="AlphaFoldDB" id="A0A1Y4N0C3"/>
<dbReference type="InterPro" id="IPR011032">
    <property type="entry name" value="GroES-like_sf"/>
</dbReference>
<gene>
    <name evidence="6" type="ORF">B5F11_11920</name>
</gene>
<dbReference type="PANTHER" id="PTHR43401:SF3">
    <property type="entry name" value="L-GALACTONATE-5-DEHYDROGENASE"/>
    <property type="match status" value="1"/>
</dbReference>
<accession>A0A1Y4N0C3</accession>
<dbReference type="GO" id="GO:0008270">
    <property type="term" value="F:zinc ion binding"/>
    <property type="evidence" value="ECO:0007669"/>
    <property type="project" value="InterPro"/>
</dbReference>
<evidence type="ECO:0000259" key="5">
    <source>
        <dbReference type="SMART" id="SM00829"/>
    </source>
</evidence>
<dbReference type="Gene3D" id="3.90.180.10">
    <property type="entry name" value="Medium-chain alcohol dehydrogenases, catalytic domain"/>
    <property type="match status" value="1"/>
</dbReference>
<reference evidence="7" key="1">
    <citation type="submission" date="2017-04" db="EMBL/GenBank/DDBJ databases">
        <title>Function of individual gut microbiota members based on whole genome sequencing of pure cultures obtained from chicken caecum.</title>
        <authorList>
            <person name="Medvecky M."/>
            <person name="Cejkova D."/>
            <person name="Polansky O."/>
            <person name="Karasova D."/>
            <person name="Kubasova T."/>
            <person name="Cizek A."/>
            <person name="Rychlik I."/>
        </authorList>
    </citation>
    <scope>NUCLEOTIDE SEQUENCE [LARGE SCALE GENOMIC DNA]</scope>
    <source>
        <strain evidence="7">An175</strain>
    </source>
</reference>
<dbReference type="InterPro" id="IPR020843">
    <property type="entry name" value="ER"/>
</dbReference>
<dbReference type="InterPro" id="IPR002328">
    <property type="entry name" value="ADH_Zn_CS"/>
</dbReference>
<dbReference type="InterPro" id="IPR036291">
    <property type="entry name" value="NAD(P)-bd_dom_sf"/>
</dbReference>
<keyword evidence="3" id="KW-0560">Oxidoreductase</keyword>
<dbReference type="CDD" id="cd08261">
    <property type="entry name" value="Zn_ADH7"/>
    <property type="match status" value="1"/>
</dbReference>
<evidence type="ECO:0000256" key="3">
    <source>
        <dbReference type="ARBA" id="ARBA00023002"/>
    </source>
</evidence>
<evidence type="ECO:0000256" key="4">
    <source>
        <dbReference type="RuleBase" id="RU361277"/>
    </source>
</evidence>
<dbReference type="Pfam" id="PF00107">
    <property type="entry name" value="ADH_zinc_N"/>
    <property type="match status" value="1"/>
</dbReference>
<dbReference type="GO" id="GO:0016491">
    <property type="term" value="F:oxidoreductase activity"/>
    <property type="evidence" value="ECO:0007669"/>
    <property type="project" value="UniProtKB-KW"/>
</dbReference>
<dbReference type="PROSITE" id="PS00059">
    <property type="entry name" value="ADH_ZINC"/>
    <property type="match status" value="1"/>
</dbReference>
<dbReference type="EMBL" id="NFKP01000014">
    <property type="protein sequence ID" value="OUP68822.1"/>
    <property type="molecule type" value="Genomic_DNA"/>
</dbReference>
<dbReference type="InterPro" id="IPR013149">
    <property type="entry name" value="ADH-like_C"/>
</dbReference>
<evidence type="ECO:0000313" key="6">
    <source>
        <dbReference type="EMBL" id="OUP68822.1"/>
    </source>
</evidence>
<keyword evidence="1 4" id="KW-0479">Metal-binding</keyword>
<dbReference type="SMART" id="SM00829">
    <property type="entry name" value="PKS_ER"/>
    <property type="match status" value="1"/>
</dbReference>
<sequence>MGGGRMKALVLDRANTFRYEERPIPQCLPGQLLVRMEAVCICGSDLHAIRGDQPLFSFPRVIGHEAAGRVAEVGEGVRGFSVGDQVCLMPCIPCGTCRACQRGRTNACARLNLYGVHQDGGLQEYLAAPAQNWLKTDRPAPAQEIAMLEPLTIGAHAAAKLELAPGDRVLVTGAGPIGISCALNAQTYGARVLLSDTNPGRRAFAAERFRLLALDPLDEHFTEQTAQFTENSLFDAVIDTTAAKASMEQTWRWIGQGGKIVFVGICGGTLELDGLRFHLKEPSLFVTRNSTRPDYERVMNFWRLGAFIPRQFITHQAAFDDAGQALALWTRPEAGVFKGVVFF</sequence>
<name>A0A1Y4N0C3_9FIRM</name>
<comment type="cofactor">
    <cofactor evidence="4">
        <name>Zn(2+)</name>
        <dbReference type="ChEBI" id="CHEBI:29105"/>
    </cofactor>
</comment>
<dbReference type="Gene3D" id="3.40.50.720">
    <property type="entry name" value="NAD(P)-binding Rossmann-like Domain"/>
    <property type="match status" value="1"/>
</dbReference>
<organism evidence="6 7">
    <name type="scientific">Anaerotruncus colihominis</name>
    <dbReference type="NCBI Taxonomy" id="169435"/>
    <lineage>
        <taxon>Bacteria</taxon>
        <taxon>Bacillati</taxon>
        <taxon>Bacillota</taxon>
        <taxon>Clostridia</taxon>
        <taxon>Eubacteriales</taxon>
        <taxon>Oscillospiraceae</taxon>
        <taxon>Anaerotruncus</taxon>
    </lineage>
</organism>
<keyword evidence="2 4" id="KW-0862">Zinc</keyword>
<dbReference type="Pfam" id="PF08240">
    <property type="entry name" value="ADH_N"/>
    <property type="match status" value="1"/>
</dbReference>
<proteinExistence type="inferred from homology"/>